<evidence type="ECO:0000313" key="1">
    <source>
        <dbReference type="EMBL" id="MBA0732904.1"/>
    </source>
</evidence>
<reference evidence="1 2" key="1">
    <citation type="journal article" date="2019" name="Genome Biol. Evol.">
        <title>Insights into the evolution of the New World diploid cottons (Gossypium, subgenus Houzingenia) based on genome sequencing.</title>
        <authorList>
            <person name="Grover C.E."/>
            <person name="Arick M.A. 2nd"/>
            <person name="Thrash A."/>
            <person name="Conover J.L."/>
            <person name="Sanders W.S."/>
            <person name="Peterson D.G."/>
            <person name="Frelichowski J.E."/>
            <person name="Scheffler J.A."/>
            <person name="Scheffler B.E."/>
            <person name="Wendel J.F."/>
        </authorList>
    </citation>
    <scope>NUCLEOTIDE SEQUENCE [LARGE SCALE GENOMIC DNA]</scope>
    <source>
        <strain evidence="1">5</strain>
        <tissue evidence="1">Leaf</tissue>
    </source>
</reference>
<organism evidence="1 2">
    <name type="scientific">Gossypium gossypioides</name>
    <name type="common">Mexican cotton</name>
    <name type="synonym">Selera gossypioides</name>
    <dbReference type="NCBI Taxonomy" id="34282"/>
    <lineage>
        <taxon>Eukaryota</taxon>
        <taxon>Viridiplantae</taxon>
        <taxon>Streptophyta</taxon>
        <taxon>Embryophyta</taxon>
        <taxon>Tracheophyta</taxon>
        <taxon>Spermatophyta</taxon>
        <taxon>Magnoliopsida</taxon>
        <taxon>eudicotyledons</taxon>
        <taxon>Gunneridae</taxon>
        <taxon>Pentapetalae</taxon>
        <taxon>rosids</taxon>
        <taxon>malvids</taxon>
        <taxon>Malvales</taxon>
        <taxon>Malvaceae</taxon>
        <taxon>Malvoideae</taxon>
        <taxon>Gossypium</taxon>
    </lineage>
</organism>
<protein>
    <submittedName>
        <fullName evidence="1">Uncharacterized protein</fullName>
    </submittedName>
</protein>
<sequence length="152" mass="16664">MEEEMMNLNIAEDKKEPVQALGDKDVVEESVTSAGGSIQHGYWGKASPVLIFQYDRSEEGDGWNALIGNFIGQFLEYDVALITKGVRKFMRIRVKLDVPVPLGHGEGFCPVRLTLGAQEVVFGWDSSLRAAPQRAVPVASCWLREDPGDGVG</sequence>
<keyword evidence="2" id="KW-1185">Reference proteome</keyword>
<comment type="caution">
    <text evidence="1">The sequence shown here is derived from an EMBL/GenBank/DDBJ whole genome shotgun (WGS) entry which is preliminary data.</text>
</comment>
<dbReference type="OrthoDB" id="10392858at2759"/>
<evidence type="ECO:0000313" key="2">
    <source>
        <dbReference type="Proteomes" id="UP000593579"/>
    </source>
</evidence>
<gene>
    <name evidence="1" type="ORF">Gogos_016965</name>
</gene>
<dbReference type="Proteomes" id="UP000593579">
    <property type="component" value="Unassembled WGS sequence"/>
</dbReference>
<accession>A0A7J9BBD0</accession>
<dbReference type="EMBL" id="JABEZY010000001">
    <property type="protein sequence ID" value="MBA0732904.1"/>
    <property type="molecule type" value="Genomic_DNA"/>
</dbReference>
<proteinExistence type="predicted"/>
<name>A0A7J9BBD0_GOSGO</name>
<dbReference type="AlphaFoldDB" id="A0A7J9BBD0"/>